<accession>A0A0F9JV22</accession>
<comment type="caution">
    <text evidence="2">The sequence shown here is derived from an EMBL/GenBank/DDBJ whole genome shotgun (WGS) entry which is preliminary data.</text>
</comment>
<protein>
    <submittedName>
        <fullName evidence="2">Uncharacterized protein</fullName>
    </submittedName>
</protein>
<evidence type="ECO:0000256" key="1">
    <source>
        <dbReference type="SAM" id="MobiDB-lite"/>
    </source>
</evidence>
<proteinExistence type="predicted"/>
<feature type="non-terminal residue" evidence="2">
    <location>
        <position position="1403"/>
    </location>
</feature>
<reference evidence="2" key="1">
    <citation type="journal article" date="2015" name="Nature">
        <title>Complex archaea that bridge the gap between prokaryotes and eukaryotes.</title>
        <authorList>
            <person name="Spang A."/>
            <person name="Saw J.H."/>
            <person name="Jorgensen S.L."/>
            <person name="Zaremba-Niedzwiedzka K."/>
            <person name="Martijn J."/>
            <person name="Lind A.E."/>
            <person name="van Eijk R."/>
            <person name="Schleper C."/>
            <person name="Guy L."/>
            <person name="Ettema T.J."/>
        </authorList>
    </citation>
    <scope>NUCLEOTIDE SEQUENCE</scope>
</reference>
<sequence>AFGIYEMGNAGWNMLLDKVLKKPGDLNKLGETLTRAGLNRNLNVLERQRGIKIPPPTRKAFIDKYLSEMASAWERAVGGQGKAVNIQSLQIASRNTYTQTASAVNREIQALIPKATQTGAMVMGGVPEVTVQSVVAKITSNQALTTAERQLYANQAQAIEAALKAQQVTPTPTTEAVVTPPAVTPEALVTPEVSKAIETFLATPNEQILRATNEIRSALEARGFSRDFIDKMSFPEMKQALRQPIPKAVTEVTKPPAVTPPVTPEVSKVFDITTTDMSGYDEFLTPDKMVGNRTLKQYLAEEKDIQGSIVWMTPDEYMAKSVDIHDSTLERELRSVSPKVIDKFVEQMRAGEKFPLPVLDYKRSTQEGRQRVLAAKQIGETNVPVLVVEEVAPQPPAVTKPPTEVAPETPQAITKPVKEEVSAIPPTEVIKPPVKPKVVPKVAPPAEPVIPPTEPIARGVVSGTQGMKDLGAKEKVRPARKVLTRIGQWRGLFKPTQKAEVELHEEQVAKSKMFDGWQKLLGKDKARWALVSDEINKKGSVVGLTPEENRVVDQYRKWADEWANRKDLPQTKRIKDYMPHLFEQEATRQIKEEGGIDPVLAQLLSEKATRKITDPFLKKRLGTVGWIKDPVAAARAYEAVSLKFAYYTPLLNKIDTMLADPSIPQSTKNYLSGYSKRMTGELSEIDKSANITIREFAEKIKNVPGIGKFLYPRMTQGNPMGMASYHLTGGLYGLFLGFKATSAIRNLSQHTLILGEVGPKHFSNGIKLRTTSEGRAAMKKSLVLRSRKFAYTAGLDSSFASRWTDKFRETALYMFRLADRQNVSDAFLAGYSEAKEFYPEASEQVWIDRGDEVAADTQYLYTKMNSMSFSQSAPGRTMSMLTTWTENWMELMTKWIKRTPSQVYLEQERLTGKAIPTKNWSQTYKAIGLYMVLVGLAFAFDNQTRLKIKEYTGIGSLRYLAGAVGGEFPAMEAVGSVANMIAGFLTDDERLLNSGLAEFKSTFTPGVIRQLGNVGSGEKDWSTLLFYLEAKNFQIKNLKDKWEKDWQEYPTFETPEDKTEYMKTHPKHRGWSDAKIRNQWREDNPRLEAQMFVVGQFTTLSSDKARSEVLRLIEEHNLDTEVISGYEKVFGIDTKVELKIFEDRIGNLEDLVAGEEPKYFTMGNYVSEVNKLVNSVGRSKVQKEASPLTRGILEAQDTIEGYEVLEEGDARTLWRRQYPEGEAWMCLMGQVQSPTSLKSAEILQGLVEKYNIPLNIIPAFQLTDKGKERIPSNRDLWGHYFFYYDLPGTSYLNMTQGQVDSGQLPEKYRGEWETYQKLKTDTAKSAFRKGHREAAYGNWRDDFRRDNPEFDQWLQDEKDMKPLTGTAPIRRARAGATSIKLAGAGGGFGGATVSPRGAAPTYP</sequence>
<feature type="region of interest" description="Disordered" evidence="1">
    <location>
        <begin position="1384"/>
        <end position="1403"/>
    </location>
</feature>
<dbReference type="EMBL" id="LAZR01009263">
    <property type="protein sequence ID" value="KKM73674.1"/>
    <property type="molecule type" value="Genomic_DNA"/>
</dbReference>
<evidence type="ECO:0000313" key="2">
    <source>
        <dbReference type="EMBL" id="KKM73674.1"/>
    </source>
</evidence>
<gene>
    <name evidence="2" type="ORF">LCGC14_1408060</name>
</gene>
<name>A0A0F9JV22_9ZZZZ</name>
<feature type="non-terminal residue" evidence="2">
    <location>
        <position position="1"/>
    </location>
</feature>
<organism evidence="2">
    <name type="scientific">marine sediment metagenome</name>
    <dbReference type="NCBI Taxonomy" id="412755"/>
    <lineage>
        <taxon>unclassified sequences</taxon>
        <taxon>metagenomes</taxon>
        <taxon>ecological metagenomes</taxon>
    </lineage>
</organism>